<accession>A0ABD4DMK2</accession>
<organism evidence="1 2">
    <name type="scientific">Elizabethkingia miricola</name>
    <name type="common">Chryseobacterium miricola</name>
    <dbReference type="NCBI Taxonomy" id="172045"/>
    <lineage>
        <taxon>Bacteria</taxon>
        <taxon>Pseudomonadati</taxon>
        <taxon>Bacteroidota</taxon>
        <taxon>Flavobacteriia</taxon>
        <taxon>Flavobacteriales</taxon>
        <taxon>Weeksellaceae</taxon>
        <taxon>Elizabethkingia</taxon>
    </lineage>
</organism>
<comment type="caution">
    <text evidence="1">The sequence shown here is derived from an EMBL/GenBank/DDBJ whole genome shotgun (WGS) entry which is preliminary data.</text>
</comment>
<dbReference type="AlphaFoldDB" id="A0ABD4DMK2"/>
<name>A0ABD4DMK2_ELIMR</name>
<protein>
    <submittedName>
        <fullName evidence="1">Uncharacterized protein</fullName>
    </submittedName>
</protein>
<reference evidence="1 2" key="1">
    <citation type="submission" date="2015-11" db="EMBL/GenBank/DDBJ databases">
        <authorList>
            <person name="Nicholson A.C."/>
            <person name="Humrighouse B.W."/>
            <person name="Graziano J."/>
            <person name="Lasker B."/>
            <person name="Whitney A.M."/>
            <person name="Mcquiston J.R."/>
        </authorList>
    </citation>
    <scope>NUCLEOTIDE SEQUENCE [LARGE SCALE GENOMIC DNA]</scope>
    <source>
        <strain evidence="1 2">G4071</strain>
    </source>
</reference>
<proteinExistence type="predicted"/>
<gene>
    <name evidence="1" type="ORF">ATB95_03515</name>
</gene>
<evidence type="ECO:0000313" key="1">
    <source>
        <dbReference type="EMBL" id="KUY20004.1"/>
    </source>
</evidence>
<sequence length="67" mass="7501">MVYILFYGLGAQQAPSYDNPLQIPEGLSKPRAQHLEFLGQSTPALGLQANPPVITFNWSLTNFFIMF</sequence>
<dbReference type="Proteomes" id="UP000064412">
    <property type="component" value="Unassembled WGS sequence"/>
</dbReference>
<dbReference type="EMBL" id="LNOI01000001">
    <property type="protein sequence ID" value="KUY20004.1"/>
    <property type="molecule type" value="Genomic_DNA"/>
</dbReference>
<evidence type="ECO:0000313" key="2">
    <source>
        <dbReference type="Proteomes" id="UP000064412"/>
    </source>
</evidence>